<evidence type="ECO:0000256" key="2">
    <source>
        <dbReference type="SAM" id="Phobius"/>
    </source>
</evidence>
<keyword evidence="4" id="KW-1185">Reference proteome</keyword>
<keyword evidence="2" id="KW-1133">Transmembrane helix</keyword>
<organism evidence="3 4">
    <name type="scientific">Bogoriella caseilytica</name>
    <dbReference type="NCBI Taxonomy" id="56055"/>
    <lineage>
        <taxon>Bacteria</taxon>
        <taxon>Bacillati</taxon>
        <taxon>Actinomycetota</taxon>
        <taxon>Actinomycetes</taxon>
        <taxon>Micrococcales</taxon>
        <taxon>Bogoriellaceae</taxon>
        <taxon>Bogoriella</taxon>
    </lineage>
</organism>
<dbReference type="AlphaFoldDB" id="A0A3N2BC99"/>
<evidence type="ECO:0000313" key="3">
    <source>
        <dbReference type="EMBL" id="ROR72860.1"/>
    </source>
</evidence>
<accession>A0A3N2BC99</accession>
<feature type="transmembrane region" description="Helical" evidence="2">
    <location>
        <begin position="59"/>
        <end position="78"/>
    </location>
</feature>
<dbReference type="EMBL" id="RKHK01000001">
    <property type="protein sequence ID" value="ROR72860.1"/>
    <property type="molecule type" value="Genomic_DNA"/>
</dbReference>
<name>A0A3N2BC99_9MICO</name>
<keyword evidence="2" id="KW-0812">Transmembrane</keyword>
<protein>
    <submittedName>
        <fullName evidence="3">Uncharacterized protein</fullName>
    </submittedName>
</protein>
<dbReference type="OrthoDB" id="4826125at2"/>
<evidence type="ECO:0000256" key="1">
    <source>
        <dbReference type="SAM" id="MobiDB-lite"/>
    </source>
</evidence>
<reference evidence="3 4" key="1">
    <citation type="submission" date="2018-11" db="EMBL/GenBank/DDBJ databases">
        <title>Sequencing the genomes of 1000 actinobacteria strains.</title>
        <authorList>
            <person name="Klenk H.-P."/>
        </authorList>
    </citation>
    <scope>NUCLEOTIDE SEQUENCE [LARGE SCALE GENOMIC DNA]</scope>
    <source>
        <strain evidence="3 4">DSM 11294</strain>
    </source>
</reference>
<comment type="caution">
    <text evidence="3">The sequence shown here is derived from an EMBL/GenBank/DDBJ whole genome shotgun (WGS) entry which is preliminary data.</text>
</comment>
<feature type="compositionally biased region" description="Basic and acidic residues" evidence="1">
    <location>
        <begin position="1"/>
        <end position="12"/>
    </location>
</feature>
<dbReference type="RefSeq" id="WP_123303367.1">
    <property type="nucleotide sequence ID" value="NZ_RKHK01000001.1"/>
</dbReference>
<dbReference type="Proteomes" id="UP000280668">
    <property type="component" value="Unassembled WGS sequence"/>
</dbReference>
<keyword evidence="2" id="KW-0472">Membrane</keyword>
<evidence type="ECO:0000313" key="4">
    <source>
        <dbReference type="Proteomes" id="UP000280668"/>
    </source>
</evidence>
<sequence length="265" mass="27898">MTHDDRDLHALRVLDPAHSPRPEAGRDPGAQAVLTRVLETPQGETPGGGVSQIGGRRRWAAVGIAAAAVTAALVILPLGGEPQHAFATWSATPQEASPSALDDVSERCSPRSTSSIWDRDAIIAEERGRVTFVVALTELSLQHCLLVDGEFFSASSGNVRLHGADIGADEVQTYLAGSSGSSEDAYSTIMGRVGDDVIGVEIHPSGSAFESDAPAELEAPDSVTATVDSGHYGAWWPGSSEEFELTIYLADGTVLENVPAFEHDR</sequence>
<proteinExistence type="predicted"/>
<feature type="region of interest" description="Disordered" evidence="1">
    <location>
        <begin position="1"/>
        <end position="28"/>
    </location>
</feature>
<gene>
    <name evidence="3" type="ORF">EDD31_1221</name>
</gene>